<name>A0ABM5V689_9BURK</name>
<feature type="transmembrane region" description="Helical" evidence="1">
    <location>
        <begin position="371"/>
        <end position="391"/>
    </location>
</feature>
<feature type="transmembrane region" description="Helical" evidence="1">
    <location>
        <begin position="72"/>
        <end position="90"/>
    </location>
</feature>
<feature type="transmembrane region" description="Helical" evidence="1">
    <location>
        <begin position="117"/>
        <end position="140"/>
    </location>
</feature>
<feature type="transmembrane region" description="Helical" evidence="1">
    <location>
        <begin position="43"/>
        <end position="65"/>
    </location>
</feature>
<feature type="transmembrane region" description="Helical" evidence="1">
    <location>
        <begin position="12"/>
        <end position="31"/>
    </location>
</feature>
<feature type="transmembrane region" description="Helical" evidence="1">
    <location>
        <begin position="300"/>
        <end position="326"/>
    </location>
</feature>
<dbReference type="Proteomes" id="UP000063429">
    <property type="component" value="Chromosome"/>
</dbReference>
<evidence type="ECO:0000313" key="3">
    <source>
        <dbReference type="Proteomes" id="UP000063429"/>
    </source>
</evidence>
<evidence type="ECO:0008006" key="4">
    <source>
        <dbReference type="Google" id="ProtNLM"/>
    </source>
</evidence>
<accession>A0ABM5V689</accession>
<keyword evidence="1" id="KW-1133">Transmembrane helix</keyword>
<keyword evidence="1" id="KW-0472">Membrane</keyword>
<feature type="transmembrane region" description="Helical" evidence="1">
    <location>
        <begin position="161"/>
        <end position="179"/>
    </location>
</feature>
<evidence type="ECO:0000313" key="2">
    <source>
        <dbReference type="EMBL" id="AKZ65186.1"/>
    </source>
</evidence>
<dbReference type="InterPro" id="IPR025291">
    <property type="entry name" value="DUF4153"/>
</dbReference>
<feature type="transmembrane region" description="Helical" evidence="1">
    <location>
        <begin position="201"/>
        <end position="220"/>
    </location>
</feature>
<feature type="transmembrane region" description="Helical" evidence="1">
    <location>
        <begin position="269"/>
        <end position="288"/>
    </location>
</feature>
<keyword evidence="3" id="KW-1185">Reference proteome</keyword>
<feature type="transmembrane region" description="Helical" evidence="1">
    <location>
        <begin position="338"/>
        <end position="359"/>
    </location>
</feature>
<organism evidence="2 3">
    <name type="scientific">Herbaspirillum hiltneri N3</name>
    <dbReference type="NCBI Taxonomy" id="1262470"/>
    <lineage>
        <taxon>Bacteria</taxon>
        <taxon>Pseudomonadati</taxon>
        <taxon>Pseudomonadota</taxon>
        <taxon>Betaproteobacteria</taxon>
        <taxon>Burkholderiales</taxon>
        <taxon>Oxalobacteraceae</taxon>
        <taxon>Herbaspirillum</taxon>
    </lineage>
</organism>
<dbReference type="EMBL" id="CP011409">
    <property type="protein sequence ID" value="AKZ65186.1"/>
    <property type="molecule type" value="Genomic_DNA"/>
</dbReference>
<feature type="transmembrane region" description="Helical" evidence="1">
    <location>
        <begin position="232"/>
        <end position="257"/>
    </location>
</feature>
<dbReference type="Pfam" id="PF13687">
    <property type="entry name" value="DUF4153"/>
    <property type="match status" value="1"/>
</dbReference>
<sequence>MHSPVSILSGRLRIALGVVQGVLLYALYSNWTAKTGLATQPLLFAPALMLAAFLPVVAVSGIGHLSRRNLRIWLAALAVILSGLGAYDAWRSDLSSLLPQSASAGKISGDMDGSPDILPSATLFVLAVVGLFIAQAMMLAGDADGRRIATYRSYFEMAWKLLVQLLFAALFTGLFWLVLETGNALFSLIKLDFLGKLLDKSWFNIPVTTLAFSSALHLSDVRPQIVAGIRKLLLTLLSWLLPMATIVIGAFLLSILATGLEPLWQTRRASHVLLGATALLVVLINTVYQDGNHLTPRTHRFFTACLRIACLLPAPLVLLAVYSLGLRVAEYGWTVSRVAAATCALVAAMYAAGYALAALRLHDRLQRISSTNVLASFAILIVFLALLSPLADPARIAVADQLHRLATGKTLPARFDFHFLRFNGARFGVQELKQLSEQKNPAYPVLAGEKARLALAAQDRWNREELDEIAPDAAKNIRVHPAGKTLPKGFLAQDWRNDKQRWSLPSCMTRGDRQCDAYLVKPAADAEEQVLVFDGNSMPALFAAGPADPASPAGEWRLLGKLMVTPSCIEELKQAAGRGALDWKLPLQRDIDINGVRLRMQAEQTVTKCAPDELRK</sequence>
<keyword evidence="1" id="KW-0812">Transmembrane</keyword>
<gene>
    <name evidence="2" type="ORF">F506_05960</name>
</gene>
<proteinExistence type="predicted"/>
<evidence type="ECO:0000256" key="1">
    <source>
        <dbReference type="SAM" id="Phobius"/>
    </source>
</evidence>
<reference evidence="3" key="1">
    <citation type="journal article" date="2015" name="Genome Announc.">
        <title>Complete Genome Sequence of Herbaspirillum hiltneri N3 (DSM 17495), Isolated from Surface-Sterilized Wheat Roots.</title>
        <authorList>
            <person name="Guizelini D."/>
            <person name="Saizaki P.M."/>
            <person name="Coimbra N.A."/>
            <person name="Weiss V.A."/>
            <person name="Faoro H."/>
            <person name="Sfeir M.Z."/>
            <person name="Baura V.A."/>
            <person name="Monteiro R.A."/>
            <person name="Chubatsu L.S."/>
            <person name="Souza E.M."/>
            <person name="Cruz L.M."/>
            <person name="Pedrosa F.O."/>
            <person name="Raittz R.T."/>
            <person name="Marchaukoski J.N."/>
            <person name="Steffens M.B."/>
        </authorList>
    </citation>
    <scope>NUCLEOTIDE SEQUENCE [LARGE SCALE GENOMIC DNA]</scope>
    <source>
        <strain evidence="3">N3</strain>
    </source>
</reference>
<protein>
    <recommendedName>
        <fullName evidence="4">DUF4153 domain-containing protein</fullName>
    </recommendedName>
</protein>